<evidence type="ECO:0000313" key="1">
    <source>
        <dbReference type="EMBL" id="SUZ49561.1"/>
    </source>
</evidence>
<gene>
    <name evidence="1" type="ORF">METZ01_LOCUS2415</name>
</gene>
<organism evidence="1">
    <name type="scientific">marine metagenome</name>
    <dbReference type="NCBI Taxonomy" id="408172"/>
    <lineage>
        <taxon>unclassified sequences</taxon>
        <taxon>metagenomes</taxon>
        <taxon>ecological metagenomes</taxon>
    </lineage>
</organism>
<protein>
    <submittedName>
        <fullName evidence="1">Uncharacterized protein</fullName>
    </submittedName>
</protein>
<reference evidence="1" key="1">
    <citation type="submission" date="2018-05" db="EMBL/GenBank/DDBJ databases">
        <authorList>
            <person name="Lanie J.A."/>
            <person name="Ng W.-L."/>
            <person name="Kazmierczak K.M."/>
            <person name="Andrzejewski T.M."/>
            <person name="Davidsen T.M."/>
            <person name="Wayne K.J."/>
            <person name="Tettelin H."/>
            <person name="Glass J.I."/>
            <person name="Rusch D."/>
            <person name="Podicherti R."/>
            <person name="Tsui H.-C.T."/>
            <person name="Winkler M.E."/>
        </authorList>
    </citation>
    <scope>NUCLEOTIDE SEQUENCE</scope>
</reference>
<accession>A0A381N4M1</accession>
<name>A0A381N4M1_9ZZZZ</name>
<dbReference type="AlphaFoldDB" id="A0A381N4M1"/>
<sequence>MELYILLLLLVPTSLVDKFFFYKYINNLVNFFLRENMVLYIQ</sequence>
<proteinExistence type="predicted"/>
<dbReference type="EMBL" id="UINC01000122">
    <property type="protein sequence ID" value="SUZ49561.1"/>
    <property type="molecule type" value="Genomic_DNA"/>
</dbReference>